<dbReference type="OrthoDB" id="5213630at2759"/>
<feature type="compositionally biased region" description="Basic and acidic residues" evidence="1">
    <location>
        <begin position="111"/>
        <end position="123"/>
    </location>
</feature>
<protein>
    <submittedName>
        <fullName evidence="2">Uncharacterized protein</fullName>
    </submittedName>
</protein>
<accession>A0A6A5K6P3</accession>
<feature type="region of interest" description="Disordered" evidence="1">
    <location>
        <begin position="172"/>
        <end position="193"/>
    </location>
</feature>
<name>A0A6A5K6P3_9PLEO</name>
<proteinExistence type="predicted"/>
<organism evidence="2 3">
    <name type="scientific">Decorospora gaudefroyi</name>
    <dbReference type="NCBI Taxonomy" id="184978"/>
    <lineage>
        <taxon>Eukaryota</taxon>
        <taxon>Fungi</taxon>
        <taxon>Dikarya</taxon>
        <taxon>Ascomycota</taxon>
        <taxon>Pezizomycotina</taxon>
        <taxon>Dothideomycetes</taxon>
        <taxon>Pleosporomycetidae</taxon>
        <taxon>Pleosporales</taxon>
        <taxon>Pleosporineae</taxon>
        <taxon>Pleosporaceae</taxon>
        <taxon>Decorospora</taxon>
    </lineage>
</organism>
<dbReference type="Proteomes" id="UP000800040">
    <property type="component" value="Unassembled WGS sequence"/>
</dbReference>
<feature type="compositionally biased region" description="Basic and acidic residues" evidence="1">
    <location>
        <begin position="178"/>
        <end position="193"/>
    </location>
</feature>
<gene>
    <name evidence="2" type="ORF">BDW02DRAFT_583095</name>
</gene>
<feature type="region of interest" description="Disordered" evidence="1">
    <location>
        <begin position="1"/>
        <end position="160"/>
    </location>
</feature>
<reference evidence="2" key="1">
    <citation type="submission" date="2020-01" db="EMBL/GenBank/DDBJ databases">
        <authorList>
            <consortium name="DOE Joint Genome Institute"/>
            <person name="Haridas S."/>
            <person name="Albert R."/>
            <person name="Binder M."/>
            <person name="Bloem J."/>
            <person name="Labutti K."/>
            <person name="Salamov A."/>
            <person name="Andreopoulos B."/>
            <person name="Baker S.E."/>
            <person name="Barry K."/>
            <person name="Bills G."/>
            <person name="Bluhm B.H."/>
            <person name="Cannon C."/>
            <person name="Castanera R."/>
            <person name="Culley D.E."/>
            <person name="Daum C."/>
            <person name="Ezra D."/>
            <person name="Gonzalez J.B."/>
            <person name="Henrissat B."/>
            <person name="Kuo A."/>
            <person name="Liang C."/>
            <person name="Lipzen A."/>
            <person name="Lutzoni F."/>
            <person name="Magnuson J."/>
            <person name="Mondo S."/>
            <person name="Nolan M."/>
            <person name="Ohm R."/>
            <person name="Pangilinan J."/>
            <person name="Park H.-J."/>
            <person name="Ramirez L."/>
            <person name="Alfaro M."/>
            <person name="Sun H."/>
            <person name="Tritt A."/>
            <person name="Yoshinaga Y."/>
            <person name="Zwiers L.-H."/>
            <person name="Turgeon B.G."/>
            <person name="Goodwin S.B."/>
            <person name="Spatafora J.W."/>
            <person name="Crous P.W."/>
            <person name="Grigoriev I.V."/>
        </authorList>
    </citation>
    <scope>NUCLEOTIDE SEQUENCE</scope>
    <source>
        <strain evidence="2">P77</strain>
    </source>
</reference>
<evidence type="ECO:0000256" key="1">
    <source>
        <dbReference type="SAM" id="MobiDB-lite"/>
    </source>
</evidence>
<feature type="compositionally biased region" description="Basic and acidic residues" evidence="1">
    <location>
        <begin position="145"/>
        <end position="157"/>
    </location>
</feature>
<feature type="compositionally biased region" description="Low complexity" evidence="1">
    <location>
        <begin position="34"/>
        <end position="55"/>
    </location>
</feature>
<evidence type="ECO:0000313" key="2">
    <source>
        <dbReference type="EMBL" id="KAF1830152.1"/>
    </source>
</evidence>
<keyword evidence="3" id="KW-1185">Reference proteome</keyword>
<dbReference type="EMBL" id="ML975407">
    <property type="protein sequence ID" value="KAF1830152.1"/>
    <property type="molecule type" value="Genomic_DNA"/>
</dbReference>
<evidence type="ECO:0000313" key="3">
    <source>
        <dbReference type="Proteomes" id="UP000800040"/>
    </source>
</evidence>
<feature type="compositionally biased region" description="Polar residues" evidence="1">
    <location>
        <begin position="1"/>
        <end position="33"/>
    </location>
</feature>
<sequence length="541" mass="60762">MWPSNSKHGSNPNSSSTTGPGAASMYTSTSVSETTPAPSTNAVAAAQVATQMTGAYPTRPSTTRLPSDADRPRGHVPATLTRTPTAASAVGKKPRPTQDHFDGANGDIESYGDHRFGGHDPHKPPPQYDRGPKPGNLNDELAYGDDPRGHHNKEKYGGGHMLVNKFTKRFKSQSMNESYRDTRTDQTGESDRERYKRERNEWKRSCGEYEEAYKQCLSVNNQLSENLAKEQDRVDRTKRSADLLEAAMDNKDVFLGAQARNDDEVRGRFGSILSSIKTWSNNFNVGRGHSFKEEMLPEYQRVAPLCTKLQILEQTVMDKKRKRLFVRGWAAYIMSKTLFRTLDALGDLGKDVWMEKGVADTFARLENELWFSDRKQITHRAFNDWRAFTADLVSKTLSSQKAVSENAGQAIQNGLEAVMAVVTPWCVTSDHEALRSHQDRLYKIFAEAVQLAQFLRCQRALWSIRFPSRPILPGLQETGPLMFDPSCMKDDRGDDEDMHPEQLRQRYVDIVVMPALYKRGNTNGEKFESEEAAVPAVVGMA</sequence>
<dbReference type="AlphaFoldDB" id="A0A6A5K6P3"/>